<keyword evidence="3" id="KW-0378">Hydrolase</keyword>
<organism evidence="3 4">
    <name type="scientific">Thermanaeromonas toyohensis ToBE</name>
    <dbReference type="NCBI Taxonomy" id="698762"/>
    <lineage>
        <taxon>Bacteria</taxon>
        <taxon>Bacillati</taxon>
        <taxon>Bacillota</taxon>
        <taxon>Clostridia</taxon>
        <taxon>Neomoorellales</taxon>
        <taxon>Neomoorellaceae</taxon>
        <taxon>Thermanaeromonas</taxon>
    </lineage>
</organism>
<keyword evidence="4" id="KW-1185">Reference proteome</keyword>
<dbReference type="PANTHER" id="PTHR23088">
    <property type="entry name" value="NITRILASE-RELATED"/>
    <property type="match status" value="1"/>
</dbReference>
<evidence type="ECO:0000313" key="3">
    <source>
        <dbReference type="EMBL" id="SMB89921.1"/>
    </source>
</evidence>
<dbReference type="AlphaFoldDB" id="A0A1W1VA54"/>
<dbReference type="InterPro" id="IPR036526">
    <property type="entry name" value="C-N_Hydrolase_sf"/>
</dbReference>
<dbReference type="Proteomes" id="UP000192569">
    <property type="component" value="Chromosome I"/>
</dbReference>
<dbReference type="Gene3D" id="3.60.110.10">
    <property type="entry name" value="Carbon-nitrogen hydrolase"/>
    <property type="match status" value="1"/>
</dbReference>
<evidence type="ECO:0000256" key="1">
    <source>
        <dbReference type="ARBA" id="ARBA00010613"/>
    </source>
</evidence>
<name>A0A1W1VA54_9FIRM</name>
<dbReference type="CDD" id="cd07197">
    <property type="entry name" value="nitrilase"/>
    <property type="match status" value="1"/>
</dbReference>
<dbReference type="OrthoDB" id="9811121at2"/>
<accession>A0A1W1VA54</accession>
<dbReference type="EMBL" id="LT838272">
    <property type="protein sequence ID" value="SMB89921.1"/>
    <property type="molecule type" value="Genomic_DNA"/>
</dbReference>
<dbReference type="RefSeq" id="WP_084663227.1">
    <property type="nucleotide sequence ID" value="NZ_LT838272.1"/>
</dbReference>
<dbReference type="InterPro" id="IPR003010">
    <property type="entry name" value="C-N_Hydrolase"/>
</dbReference>
<dbReference type="PANTHER" id="PTHR23088:SF27">
    <property type="entry name" value="DEAMINATED GLUTATHIONE AMIDASE"/>
    <property type="match status" value="1"/>
</dbReference>
<evidence type="ECO:0000259" key="2">
    <source>
        <dbReference type="PROSITE" id="PS50263"/>
    </source>
</evidence>
<feature type="domain" description="CN hydrolase" evidence="2">
    <location>
        <begin position="1"/>
        <end position="240"/>
    </location>
</feature>
<dbReference type="Pfam" id="PF00795">
    <property type="entry name" value="CN_hydrolase"/>
    <property type="match status" value="1"/>
</dbReference>
<proteinExistence type="inferred from homology"/>
<dbReference type="SUPFAM" id="SSF56317">
    <property type="entry name" value="Carbon-nitrogen hydrolase"/>
    <property type="match status" value="1"/>
</dbReference>
<dbReference type="STRING" id="698762.SAMN00808754_0228"/>
<dbReference type="GO" id="GO:0016787">
    <property type="term" value="F:hydrolase activity"/>
    <property type="evidence" value="ECO:0007669"/>
    <property type="project" value="UniProtKB-KW"/>
</dbReference>
<reference evidence="3 4" key="1">
    <citation type="submission" date="2017-04" db="EMBL/GenBank/DDBJ databases">
        <authorList>
            <person name="Afonso C.L."/>
            <person name="Miller P.J."/>
            <person name="Scott M.A."/>
            <person name="Spackman E."/>
            <person name="Goraichik I."/>
            <person name="Dimitrov K.M."/>
            <person name="Suarez D.L."/>
            <person name="Swayne D.E."/>
        </authorList>
    </citation>
    <scope>NUCLEOTIDE SEQUENCE [LARGE SCALE GENOMIC DNA]</scope>
    <source>
        <strain evidence="3 4">ToBE</strain>
    </source>
</reference>
<comment type="similarity">
    <text evidence="1">Belongs to the carbon-nitrogen hydrolase superfamily. NIT1/NIT2 family.</text>
</comment>
<protein>
    <submittedName>
        <fullName evidence="3">Predicted amidohydrolase</fullName>
    </submittedName>
</protein>
<dbReference type="PROSITE" id="PS50263">
    <property type="entry name" value="CN_HYDROLASE"/>
    <property type="match status" value="1"/>
</dbReference>
<sequence>MRVAVVQMFIADSLKVNLSRILALAREAARRGAKLVVFPEMCLTGYSSKVLKSPRLEEELKEALAILSRWSVKLDLSLVVGRAEVSEGKYYNAASVFLPDGRVHTYYKIYLTEAEARYFSPGKTPLVFEYYGHRFGIIICRDQNYPELAQRLRQEGAEALLILSAHFYSPPEARWKMDKNLALPIARAVENAFPVFLANAVGSHIGLISLGNSLIVDPQGVVVARAGETGEEILTWDPFPHSNSP</sequence>
<gene>
    <name evidence="3" type="ORF">SAMN00808754_0228</name>
</gene>
<evidence type="ECO:0000313" key="4">
    <source>
        <dbReference type="Proteomes" id="UP000192569"/>
    </source>
</evidence>